<proteinExistence type="predicted"/>
<dbReference type="AlphaFoldDB" id="A0A0V0I2A8"/>
<protein>
    <submittedName>
        <fullName evidence="1">Putative ovule protein</fullName>
    </submittedName>
</protein>
<reference evidence="1" key="1">
    <citation type="submission" date="2015-12" db="EMBL/GenBank/DDBJ databases">
        <title>Gene expression during late stages of embryo sac development: a critical building block for successful pollen-pistil interactions.</title>
        <authorList>
            <person name="Liu Y."/>
            <person name="Joly V."/>
            <person name="Sabar M."/>
            <person name="Matton D.P."/>
        </authorList>
    </citation>
    <scope>NUCLEOTIDE SEQUENCE</scope>
</reference>
<evidence type="ECO:0000313" key="1">
    <source>
        <dbReference type="EMBL" id="JAP26781.1"/>
    </source>
</evidence>
<sequence>MVHKPLKNPNSSIHDDLVVNVEVYKTEQLKTKSKSWLQTTQTKNLIQERQEIVACGIQINNNPKKNS</sequence>
<dbReference type="EMBL" id="GEDG01011869">
    <property type="protein sequence ID" value="JAP26781.1"/>
    <property type="molecule type" value="Transcribed_RNA"/>
</dbReference>
<accession>A0A0V0I2A8</accession>
<organism evidence="1">
    <name type="scientific">Solanum chacoense</name>
    <name type="common">Chaco potato</name>
    <dbReference type="NCBI Taxonomy" id="4108"/>
    <lineage>
        <taxon>Eukaryota</taxon>
        <taxon>Viridiplantae</taxon>
        <taxon>Streptophyta</taxon>
        <taxon>Embryophyta</taxon>
        <taxon>Tracheophyta</taxon>
        <taxon>Spermatophyta</taxon>
        <taxon>Magnoliopsida</taxon>
        <taxon>eudicotyledons</taxon>
        <taxon>Gunneridae</taxon>
        <taxon>Pentapetalae</taxon>
        <taxon>asterids</taxon>
        <taxon>lamiids</taxon>
        <taxon>Solanales</taxon>
        <taxon>Solanaceae</taxon>
        <taxon>Solanoideae</taxon>
        <taxon>Solaneae</taxon>
        <taxon>Solanum</taxon>
    </lineage>
</organism>
<name>A0A0V0I2A8_SOLCH</name>